<dbReference type="AlphaFoldDB" id="A0A9Q1L5Y9"/>
<dbReference type="Proteomes" id="UP001152561">
    <property type="component" value="Unassembled WGS sequence"/>
</dbReference>
<gene>
    <name evidence="1" type="ORF">K7X08_015034</name>
</gene>
<protein>
    <submittedName>
        <fullName evidence="1">Uncharacterized protein</fullName>
    </submittedName>
</protein>
<accession>A0A9Q1L5Y9</accession>
<proteinExistence type="predicted"/>
<sequence length="229" mass="25649">MQHDGDTVLVEDMHKSELHSITAEPTKLDKNSTNEVQLMEDMGKACEHEVLGECLLDQYQCELSSLAIESEIQSHGYLMVSIDDKVKGIKANDKDLCTKNKFDVLNQGIEYENSGNAESNRNKDESNANNDIVVEYSTTTKDKDAPLNNEAYIGVIDYVIDESVNNKRIKEEDIVETGGGIEKNVWGDVVKDKEASAVNNVHEVNKKIIEQQSHESIIDSEKKEDDTKT</sequence>
<dbReference type="EMBL" id="JAJAGQ010000023">
    <property type="protein sequence ID" value="KAJ8527583.1"/>
    <property type="molecule type" value="Genomic_DNA"/>
</dbReference>
<comment type="caution">
    <text evidence="1">The sequence shown here is derived from an EMBL/GenBank/DDBJ whole genome shotgun (WGS) entry which is preliminary data.</text>
</comment>
<name>A0A9Q1L5Y9_9SOLA</name>
<organism evidence="1 2">
    <name type="scientific">Anisodus acutangulus</name>
    <dbReference type="NCBI Taxonomy" id="402998"/>
    <lineage>
        <taxon>Eukaryota</taxon>
        <taxon>Viridiplantae</taxon>
        <taxon>Streptophyta</taxon>
        <taxon>Embryophyta</taxon>
        <taxon>Tracheophyta</taxon>
        <taxon>Spermatophyta</taxon>
        <taxon>Magnoliopsida</taxon>
        <taxon>eudicotyledons</taxon>
        <taxon>Gunneridae</taxon>
        <taxon>Pentapetalae</taxon>
        <taxon>asterids</taxon>
        <taxon>lamiids</taxon>
        <taxon>Solanales</taxon>
        <taxon>Solanaceae</taxon>
        <taxon>Solanoideae</taxon>
        <taxon>Hyoscyameae</taxon>
        <taxon>Anisodus</taxon>
    </lineage>
</organism>
<reference evidence="2" key="1">
    <citation type="journal article" date="2023" name="Proc. Natl. Acad. Sci. U.S.A.">
        <title>Genomic and structural basis for evolution of tropane alkaloid biosynthesis.</title>
        <authorList>
            <person name="Wanga Y.-J."/>
            <person name="Taina T."/>
            <person name="Yua J.-Y."/>
            <person name="Lia J."/>
            <person name="Xua B."/>
            <person name="Chenc J."/>
            <person name="D'Auriad J.C."/>
            <person name="Huanga J.-P."/>
            <person name="Huanga S.-X."/>
        </authorList>
    </citation>
    <scope>NUCLEOTIDE SEQUENCE [LARGE SCALE GENOMIC DNA]</scope>
    <source>
        <strain evidence="2">cv. KIB-2019</strain>
    </source>
</reference>
<evidence type="ECO:0000313" key="1">
    <source>
        <dbReference type="EMBL" id="KAJ8527583.1"/>
    </source>
</evidence>
<evidence type="ECO:0000313" key="2">
    <source>
        <dbReference type="Proteomes" id="UP001152561"/>
    </source>
</evidence>
<keyword evidence="2" id="KW-1185">Reference proteome</keyword>